<sequence>MISSLQKNYDNVIIGSEPEKDNSEPVNPEIEHSPEAIKIPSEIPTSEQQPTSEHQPSEQTLPVQPTSEKQTELIPDQISEHEHENTVVLND</sequence>
<comment type="caution">
    <text evidence="2">The sequence shown here is derived from an EMBL/GenBank/DDBJ whole genome shotgun (WGS) entry which is preliminary data.</text>
</comment>
<accession>A0A392SLE4</accession>
<protein>
    <submittedName>
        <fullName evidence="2">Uncharacterized protein</fullName>
    </submittedName>
</protein>
<organism evidence="2 3">
    <name type="scientific">Trifolium medium</name>
    <dbReference type="NCBI Taxonomy" id="97028"/>
    <lineage>
        <taxon>Eukaryota</taxon>
        <taxon>Viridiplantae</taxon>
        <taxon>Streptophyta</taxon>
        <taxon>Embryophyta</taxon>
        <taxon>Tracheophyta</taxon>
        <taxon>Spermatophyta</taxon>
        <taxon>Magnoliopsida</taxon>
        <taxon>eudicotyledons</taxon>
        <taxon>Gunneridae</taxon>
        <taxon>Pentapetalae</taxon>
        <taxon>rosids</taxon>
        <taxon>fabids</taxon>
        <taxon>Fabales</taxon>
        <taxon>Fabaceae</taxon>
        <taxon>Papilionoideae</taxon>
        <taxon>50 kb inversion clade</taxon>
        <taxon>NPAAA clade</taxon>
        <taxon>Hologalegina</taxon>
        <taxon>IRL clade</taxon>
        <taxon>Trifolieae</taxon>
        <taxon>Trifolium</taxon>
    </lineage>
</organism>
<dbReference type="Proteomes" id="UP000265520">
    <property type="component" value="Unassembled WGS sequence"/>
</dbReference>
<feature type="compositionally biased region" description="Polar residues" evidence="1">
    <location>
        <begin position="43"/>
        <end position="68"/>
    </location>
</feature>
<dbReference type="EMBL" id="LXQA010389910">
    <property type="protein sequence ID" value="MCI48676.1"/>
    <property type="molecule type" value="Genomic_DNA"/>
</dbReference>
<feature type="non-terminal residue" evidence="2">
    <location>
        <position position="91"/>
    </location>
</feature>
<reference evidence="2 3" key="1">
    <citation type="journal article" date="2018" name="Front. Plant Sci.">
        <title>Red Clover (Trifolium pratense) and Zigzag Clover (T. medium) - A Picture of Genomic Similarities and Differences.</title>
        <authorList>
            <person name="Dluhosova J."/>
            <person name="Istvanek J."/>
            <person name="Nedelnik J."/>
            <person name="Repkova J."/>
        </authorList>
    </citation>
    <scope>NUCLEOTIDE SEQUENCE [LARGE SCALE GENOMIC DNA]</scope>
    <source>
        <strain evidence="3">cv. 10/8</strain>
        <tissue evidence="2">Leaf</tissue>
    </source>
</reference>
<dbReference type="AlphaFoldDB" id="A0A392SLE4"/>
<evidence type="ECO:0000313" key="3">
    <source>
        <dbReference type="Proteomes" id="UP000265520"/>
    </source>
</evidence>
<feature type="region of interest" description="Disordered" evidence="1">
    <location>
        <begin position="1"/>
        <end position="91"/>
    </location>
</feature>
<evidence type="ECO:0000313" key="2">
    <source>
        <dbReference type="EMBL" id="MCI48676.1"/>
    </source>
</evidence>
<keyword evidence="3" id="KW-1185">Reference proteome</keyword>
<evidence type="ECO:0000256" key="1">
    <source>
        <dbReference type="SAM" id="MobiDB-lite"/>
    </source>
</evidence>
<proteinExistence type="predicted"/>
<feature type="compositionally biased region" description="Basic and acidic residues" evidence="1">
    <location>
        <begin position="17"/>
        <end position="35"/>
    </location>
</feature>
<name>A0A392SLE4_9FABA</name>